<reference evidence="6 7" key="1">
    <citation type="journal article" date="2021" name="Sci. Rep.">
        <title>The distribution of antibiotic resistance genes in chicken gut microbiota commensals.</title>
        <authorList>
            <person name="Juricova H."/>
            <person name="Matiasovicova J."/>
            <person name="Kubasova T."/>
            <person name="Cejkova D."/>
            <person name="Rychlik I."/>
        </authorList>
    </citation>
    <scope>NUCLEOTIDE SEQUENCE [LARGE SCALE GENOMIC DNA]</scope>
    <source>
        <strain evidence="6 7">An562</strain>
    </source>
</reference>
<dbReference type="NCBIfam" id="TIGR03071">
    <property type="entry name" value="couple_hipA"/>
    <property type="match status" value="1"/>
</dbReference>
<evidence type="ECO:0000259" key="5">
    <source>
        <dbReference type="Pfam" id="PF13657"/>
    </source>
</evidence>
<dbReference type="InterPro" id="IPR052028">
    <property type="entry name" value="HipA_Ser/Thr_kinase"/>
</dbReference>
<dbReference type="Pfam" id="PF13657">
    <property type="entry name" value="Couple_hipA"/>
    <property type="match status" value="1"/>
</dbReference>
<dbReference type="PANTHER" id="PTHR37419:SF1">
    <property type="entry name" value="SERINE_THREONINE-PROTEIN KINASE TOXIN HIPA"/>
    <property type="match status" value="1"/>
</dbReference>
<dbReference type="Gene3D" id="1.10.1070.20">
    <property type="match status" value="1"/>
</dbReference>
<protein>
    <submittedName>
        <fullName evidence="6">HipA domain-containing protein</fullName>
    </submittedName>
</protein>
<dbReference type="PANTHER" id="PTHR37419">
    <property type="entry name" value="SERINE/THREONINE-PROTEIN KINASE TOXIN HIPA"/>
    <property type="match status" value="1"/>
</dbReference>
<evidence type="ECO:0000313" key="6">
    <source>
        <dbReference type="EMBL" id="MBM6928723.1"/>
    </source>
</evidence>
<evidence type="ECO:0000256" key="2">
    <source>
        <dbReference type="ARBA" id="ARBA00022679"/>
    </source>
</evidence>
<gene>
    <name evidence="6" type="ORF">H5985_05495</name>
</gene>
<sequence length="435" mass="49452">MTGSKCFLLLGKNVVGEINPDSSEGNDFFRYSENWKKEGFALSPTLPLNGKIKKTDFLLFLENFLPEGRALEHLSRLNNISKNNVLALCLAIGNDLAGALRLSLTDNVPDVAEQIRPITFEEIVQKLDFPDTHPIDIWDGKPRLSVAGMQAKINVLKVENNYALVNGERLCSTHILKFESAQKHLLLNEFLTTKLAKSLGFAVAELNLKRIGSHRVLEVTRFDRAYRNEQVLRRPMIDACQALGLSSSLKYEQNFGTGRDVAHIRDGASFKKLFSLTRFATDPLRMMDNFLHWMLFNVVIGNCDAHGKNFSFFVGKDGLTPTPWYDLVSVCQIPQVQQSLAMSIGDEFELEHLHALQILYEAQSCGLDFEDVCRALTHVLDSIDEELDRMELSDDFDEEEKKYIVEYRSNISARLRNWRKELELMPKIASNKSLF</sequence>
<dbReference type="InterPro" id="IPR017508">
    <property type="entry name" value="HipA_N1"/>
</dbReference>
<organism evidence="6 7">
    <name type="scientific">Parasutterella secunda</name>
    <dbReference type="NCBI Taxonomy" id="626947"/>
    <lineage>
        <taxon>Bacteria</taxon>
        <taxon>Pseudomonadati</taxon>
        <taxon>Pseudomonadota</taxon>
        <taxon>Betaproteobacteria</taxon>
        <taxon>Burkholderiales</taxon>
        <taxon>Sutterellaceae</taxon>
        <taxon>Parasutterella</taxon>
    </lineage>
</organism>
<dbReference type="Proteomes" id="UP000777002">
    <property type="component" value="Unassembled WGS sequence"/>
</dbReference>
<dbReference type="InterPro" id="IPR012893">
    <property type="entry name" value="HipA-like_C"/>
</dbReference>
<comment type="caution">
    <text evidence="6">The sequence shown here is derived from an EMBL/GenBank/DDBJ whole genome shotgun (WGS) entry which is preliminary data.</text>
</comment>
<feature type="domain" description="HipA N-terminal subdomain 1" evidence="5">
    <location>
        <begin position="10"/>
        <end position="102"/>
    </location>
</feature>
<dbReference type="Pfam" id="PF07804">
    <property type="entry name" value="HipA_C"/>
    <property type="match status" value="1"/>
</dbReference>
<dbReference type="RefSeq" id="WP_205050311.1">
    <property type="nucleotide sequence ID" value="NZ_JACJKX010000008.1"/>
</dbReference>
<feature type="domain" description="HipA-like C-terminal" evidence="4">
    <location>
        <begin position="144"/>
        <end position="383"/>
    </location>
</feature>
<dbReference type="EMBL" id="JACJKX010000008">
    <property type="protein sequence ID" value="MBM6928723.1"/>
    <property type="molecule type" value="Genomic_DNA"/>
</dbReference>
<evidence type="ECO:0000256" key="1">
    <source>
        <dbReference type="ARBA" id="ARBA00010164"/>
    </source>
</evidence>
<accession>A0ABS2GS98</accession>
<name>A0ABS2GS98_9BURK</name>
<evidence type="ECO:0000313" key="7">
    <source>
        <dbReference type="Proteomes" id="UP000777002"/>
    </source>
</evidence>
<proteinExistence type="inferred from homology"/>
<keyword evidence="2" id="KW-0808">Transferase</keyword>
<evidence type="ECO:0000256" key="3">
    <source>
        <dbReference type="ARBA" id="ARBA00022777"/>
    </source>
</evidence>
<comment type="similarity">
    <text evidence="1">Belongs to the HipA Ser/Thr kinase family.</text>
</comment>
<evidence type="ECO:0000259" key="4">
    <source>
        <dbReference type="Pfam" id="PF07804"/>
    </source>
</evidence>
<keyword evidence="7" id="KW-1185">Reference proteome</keyword>
<keyword evidence="3" id="KW-0418">Kinase</keyword>